<accession>A0AAD7P5J1</accession>
<keyword evidence="2" id="KW-1185">Reference proteome</keyword>
<dbReference type="AlphaFoldDB" id="A0AAD7P5J1"/>
<protein>
    <submittedName>
        <fullName evidence="1">Uncharacterized protein</fullName>
    </submittedName>
</protein>
<name>A0AAD7P5J1_QUISA</name>
<comment type="caution">
    <text evidence="1">The sequence shown here is derived from an EMBL/GenBank/DDBJ whole genome shotgun (WGS) entry which is preliminary data.</text>
</comment>
<organism evidence="1 2">
    <name type="scientific">Quillaja saponaria</name>
    <name type="common">Soap bark tree</name>
    <dbReference type="NCBI Taxonomy" id="32244"/>
    <lineage>
        <taxon>Eukaryota</taxon>
        <taxon>Viridiplantae</taxon>
        <taxon>Streptophyta</taxon>
        <taxon>Embryophyta</taxon>
        <taxon>Tracheophyta</taxon>
        <taxon>Spermatophyta</taxon>
        <taxon>Magnoliopsida</taxon>
        <taxon>eudicotyledons</taxon>
        <taxon>Gunneridae</taxon>
        <taxon>Pentapetalae</taxon>
        <taxon>rosids</taxon>
        <taxon>fabids</taxon>
        <taxon>Fabales</taxon>
        <taxon>Quillajaceae</taxon>
        <taxon>Quillaja</taxon>
    </lineage>
</organism>
<dbReference type="KEGG" id="qsa:O6P43_032686"/>
<dbReference type="EMBL" id="JARAOO010000014">
    <property type="protein sequence ID" value="KAJ7943093.1"/>
    <property type="molecule type" value="Genomic_DNA"/>
</dbReference>
<evidence type="ECO:0000313" key="2">
    <source>
        <dbReference type="Proteomes" id="UP001163823"/>
    </source>
</evidence>
<evidence type="ECO:0000313" key="1">
    <source>
        <dbReference type="EMBL" id="KAJ7943093.1"/>
    </source>
</evidence>
<sequence length="104" mass="11853">MIWELFAIALWDHMVLKQLNPKDSDTAAKRAWLFEVSLELLGLYGSSCCHEFPLLGVHSPILVVRNFSCSRALLLLLSIVPFSWQSKEGDNSYGQKLRQQTCEL</sequence>
<dbReference type="Proteomes" id="UP001163823">
    <property type="component" value="Chromosome 14"/>
</dbReference>
<proteinExistence type="predicted"/>
<gene>
    <name evidence="1" type="ORF">O6P43_032686</name>
</gene>
<reference evidence="1" key="1">
    <citation type="journal article" date="2023" name="Science">
        <title>Elucidation of the pathway for biosynthesis of saponin adjuvants from the soapbark tree.</title>
        <authorList>
            <person name="Reed J."/>
            <person name="Orme A."/>
            <person name="El-Demerdash A."/>
            <person name="Owen C."/>
            <person name="Martin L.B.B."/>
            <person name="Misra R.C."/>
            <person name="Kikuchi S."/>
            <person name="Rejzek M."/>
            <person name="Martin A.C."/>
            <person name="Harkess A."/>
            <person name="Leebens-Mack J."/>
            <person name="Louveau T."/>
            <person name="Stephenson M.J."/>
            <person name="Osbourn A."/>
        </authorList>
    </citation>
    <scope>NUCLEOTIDE SEQUENCE</scope>
    <source>
        <strain evidence="1">S10</strain>
    </source>
</reference>